<evidence type="ECO:0000313" key="8">
    <source>
        <dbReference type="Proteomes" id="UP000284416"/>
    </source>
</evidence>
<sequence length="378" mass="42964">MNIFITIIFMTLIGALIGGFTNHLAIKMLFRPYKTLYIGKWRVPFTPGLIPKRRDELARQMGRMVVEHLITPESIKGKFMQKEFQEDMTGLVKKELRTFLESDITINHLLDQAGIEHGAKRIEKRIGRFVESVYEKAMSQYRGMPIAEVLPQPLLQGAEKKIPEISSYILSKGADYFSSYEGKARIQIMFDEFFKDKGMLGNMLQMVLGNVSIADKIQPEIIKFFRSEGAHGLITSILRKEWAKLLERDAAELEEMAGREKIVNALKEYAVNLAGTEKLLATPASELLASYKETILDRMAPNIVFMLGDWLTSRIDMMMEKLRLQELVSDQVATFSLERLEDMVLGITRSELKMITYLGALLGGMIGIFQGIFAILFS</sequence>
<dbReference type="AlphaFoldDB" id="A0A417YZ24"/>
<name>A0A417YZ24_9BACI</name>
<dbReference type="PANTHER" id="PTHR35791:SF1">
    <property type="entry name" value="UPF0754 MEMBRANE PROTEIN YHEB"/>
    <property type="match status" value="1"/>
</dbReference>
<evidence type="ECO:0000256" key="1">
    <source>
        <dbReference type="ARBA" id="ARBA00004236"/>
    </source>
</evidence>
<organism evidence="7 8">
    <name type="scientific">Neobacillus notoginsengisoli</name>
    <dbReference type="NCBI Taxonomy" id="1578198"/>
    <lineage>
        <taxon>Bacteria</taxon>
        <taxon>Bacillati</taxon>
        <taxon>Bacillota</taxon>
        <taxon>Bacilli</taxon>
        <taxon>Bacillales</taxon>
        <taxon>Bacillaceae</taxon>
        <taxon>Neobacillus</taxon>
    </lineage>
</organism>
<comment type="subcellular location">
    <subcellularLocation>
        <location evidence="1">Cell membrane</location>
    </subcellularLocation>
</comment>
<evidence type="ECO:0000256" key="5">
    <source>
        <dbReference type="ARBA" id="ARBA00023136"/>
    </source>
</evidence>
<dbReference type="RefSeq" id="WP_118918723.1">
    <property type="nucleotide sequence ID" value="NZ_QWEG01000001.1"/>
</dbReference>
<dbReference type="PANTHER" id="PTHR35791">
    <property type="entry name" value="UPF0754 MEMBRANE PROTEIN YHEB"/>
    <property type="match status" value="1"/>
</dbReference>
<evidence type="ECO:0000256" key="2">
    <source>
        <dbReference type="ARBA" id="ARBA00008053"/>
    </source>
</evidence>
<dbReference type="InterPro" id="IPR016991">
    <property type="entry name" value="UCP032178"/>
</dbReference>
<protein>
    <submittedName>
        <fullName evidence="7">DUF445 family protein</fullName>
    </submittedName>
</protein>
<keyword evidence="3 6" id="KW-0812">Transmembrane</keyword>
<gene>
    <name evidence="7" type="ORF">D1B31_00080</name>
</gene>
<dbReference type="PIRSF" id="PIRSF032178">
    <property type="entry name" value="UCP032178"/>
    <property type="match status" value="1"/>
</dbReference>
<reference evidence="7 8" key="1">
    <citation type="journal article" date="2017" name="Int. J. Syst. Evol. Microbiol.">
        <title>Bacillus notoginsengisoli sp. nov., a novel bacterium isolated from the rhizosphere of Panax notoginseng.</title>
        <authorList>
            <person name="Zhang M.Y."/>
            <person name="Cheng J."/>
            <person name="Cai Y."/>
            <person name="Zhang T.Y."/>
            <person name="Wu Y.Y."/>
            <person name="Manikprabhu D."/>
            <person name="Li W.J."/>
            <person name="Zhang Y.X."/>
        </authorList>
    </citation>
    <scope>NUCLEOTIDE SEQUENCE [LARGE SCALE GENOMIC DNA]</scope>
    <source>
        <strain evidence="7 8">JCM 30743</strain>
    </source>
</reference>
<dbReference type="GO" id="GO:0005886">
    <property type="term" value="C:plasma membrane"/>
    <property type="evidence" value="ECO:0007669"/>
    <property type="project" value="UniProtKB-SubCell"/>
</dbReference>
<keyword evidence="4 6" id="KW-1133">Transmembrane helix</keyword>
<evidence type="ECO:0000256" key="3">
    <source>
        <dbReference type="ARBA" id="ARBA00022692"/>
    </source>
</evidence>
<evidence type="ECO:0000256" key="4">
    <source>
        <dbReference type="ARBA" id="ARBA00022989"/>
    </source>
</evidence>
<dbReference type="InterPro" id="IPR007383">
    <property type="entry name" value="DUF445"/>
</dbReference>
<comment type="similarity">
    <text evidence="2">Belongs to the UPF0754 family.</text>
</comment>
<dbReference type="EMBL" id="QWEG01000001">
    <property type="protein sequence ID" value="RHW43115.1"/>
    <property type="molecule type" value="Genomic_DNA"/>
</dbReference>
<evidence type="ECO:0000313" key="7">
    <source>
        <dbReference type="EMBL" id="RHW43115.1"/>
    </source>
</evidence>
<comment type="caution">
    <text evidence="7">The sequence shown here is derived from an EMBL/GenBank/DDBJ whole genome shotgun (WGS) entry which is preliminary data.</text>
</comment>
<dbReference type="Proteomes" id="UP000284416">
    <property type="component" value="Unassembled WGS sequence"/>
</dbReference>
<feature type="transmembrane region" description="Helical" evidence="6">
    <location>
        <begin position="355"/>
        <end position="377"/>
    </location>
</feature>
<dbReference type="Pfam" id="PF04286">
    <property type="entry name" value="DUF445"/>
    <property type="match status" value="1"/>
</dbReference>
<proteinExistence type="inferred from homology"/>
<dbReference type="OrthoDB" id="9787430at2"/>
<feature type="transmembrane region" description="Helical" evidence="6">
    <location>
        <begin position="6"/>
        <end position="26"/>
    </location>
</feature>
<keyword evidence="8" id="KW-1185">Reference proteome</keyword>
<keyword evidence="5 6" id="KW-0472">Membrane</keyword>
<accession>A0A417YZ24</accession>
<evidence type="ECO:0000256" key="6">
    <source>
        <dbReference type="SAM" id="Phobius"/>
    </source>
</evidence>